<evidence type="ECO:0000259" key="2">
    <source>
        <dbReference type="PROSITE" id="PS51644"/>
    </source>
</evidence>
<feature type="region of interest" description="Disordered" evidence="1">
    <location>
        <begin position="327"/>
        <end position="369"/>
    </location>
</feature>
<dbReference type="OMA" id="KHLNNQY"/>
<dbReference type="GO" id="GO:1903863">
    <property type="term" value="P:P granule assembly"/>
    <property type="evidence" value="ECO:0007669"/>
    <property type="project" value="EnsemblMetazoa"/>
</dbReference>
<feature type="compositionally biased region" description="Polar residues" evidence="1">
    <location>
        <begin position="327"/>
        <end position="336"/>
    </location>
</feature>
<proteinExistence type="predicted"/>
<evidence type="ECO:0000313" key="4">
    <source>
        <dbReference type="Proteomes" id="UP000007801"/>
    </source>
</evidence>
<feature type="compositionally biased region" description="Polar residues" evidence="1">
    <location>
        <begin position="231"/>
        <end position="245"/>
    </location>
</feature>
<evidence type="ECO:0000256" key="1">
    <source>
        <dbReference type="SAM" id="MobiDB-lite"/>
    </source>
</evidence>
<dbReference type="GO" id="GO:0043073">
    <property type="term" value="C:germ cell nucleus"/>
    <property type="evidence" value="ECO:0007669"/>
    <property type="project" value="EnsemblMetazoa"/>
</dbReference>
<feature type="domain" description="HTH OST-type" evidence="2">
    <location>
        <begin position="146"/>
        <end position="215"/>
    </location>
</feature>
<dbReference type="InterPro" id="IPR041966">
    <property type="entry name" value="LOTUS-like"/>
</dbReference>
<dbReference type="InParanoid" id="B3LZ06"/>
<dbReference type="InterPro" id="IPR025605">
    <property type="entry name" value="OST-HTH/LOTUS_dom"/>
</dbReference>
<dbReference type="GO" id="GO:0003729">
    <property type="term" value="F:mRNA binding"/>
    <property type="evidence" value="ECO:0007669"/>
    <property type="project" value="EnsemblMetazoa"/>
</dbReference>
<dbReference type="Gene3D" id="3.40.50.1110">
    <property type="entry name" value="SGNH hydrolase"/>
    <property type="match status" value="1"/>
</dbReference>
<dbReference type="GeneID" id="6500475"/>
<dbReference type="HOGENOM" id="CLU_031152_0_0_1"/>
<name>B3LZ06_DROAN</name>
<feature type="region of interest" description="Disordered" evidence="1">
    <location>
        <begin position="1"/>
        <end position="22"/>
    </location>
</feature>
<evidence type="ECO:0000313" key="3">
    <source>
        <dbReference type="EMBL" id="EDV41880.1"/>
    </source>
</evidence>
<keyword evidence="4" id="KW-1185">Reference proteome</keyword>
<dbReference type="FunCoup" id="B3LZ06">
    <property type="interactions" value="18"/>
</dbReference>
<dbReference type="GO" id="GO:0040040">
    <property type="term" value="P:thermosensory behavior"/>
    <property type="evidence" value="ECO:0007669"/>
    <property type="project" value="EnsemblMetazoa"/>
</dbReference>
<dbReference type="SUPFAM" id="SSF52266">
    <property type="entry name" value="SGNH hydrolase"/>
    <property type="match status" value="1"/>
</dbReference>
<sequence>MAAVTSELPREPTTTTNTKSDRLRAVKKRVTTCLQQWCQKLQQPASFRKSSSSRFYRLFVKADYTAFGDKFKSVRQFHRIFKAGRKGKEPAESVDERQQLQFVARLFSSTLISTEEIYGNSSRKSQSFNSNSMTIIESNYIAVREENPDIDAEVRAILLSHAQNGITISSIKSEYRKQTGNTFPLHDNVTDFLLTIPYVTAECSETGKRIFNMKPNKDNRHLYDMVLNQKQRNDFSSGPPSTVDYNSKPVGQRGPPRHWRYQYKRRAQSPLENLNQMKHLNTERQVQDKAINANSATLQKLAKAAGESNWCYQDNWNHLNNFYQQSNVNGHQNQVPPNIYVDTPDRQTQVTDPEQHCQNPHPSQNQNSQQDIYNNQNRELFEFKRPRDLTPTPTMTSATHNDSMRTISSDFDAFLLDFPLMGDDFFLYLARMELNCRFKRYERVLQSGLCVSGQTIIGARNRFRKVYLPEGTQIIVNIGSVDIMRGKPLVQIEHDFRLLIKEIHSRRCIPILTNLAPLANYCHDKVLCDKITKFNRFVRNEARSHLKFIDINSCLINEKKNVLFDCFQSAPRTVTGSKEPYLFWNKIGRQRVLQTIESCLEY</sequence>
<dbReference type="PhylomeDB" id="B3LZ06"/>
<dbReference type="GO" id="GO:0007279">
    <property type="term" value="P:pole cell formation"/>
    <property type="evidence" value="ECO:0007669"/>
    <property type="project" value="EnsemblMetazoa"/>
</dbReference>
<dbReference type="Pfam" id="PF12872">
    <property type="entry name" value="OST-HTH"/>
    <property type="match status" value="1"/>
</dbReference>
<dbReference type="GO" id="GO:0030866">
    <property type="term" value="P:cortical actin cytoskeleton organization"/>
    <property type="evidence" value="ECO:0007669"/>
    <property type="project" value="EnsemblMetazoa"/>
</dbReference>
<dbReference type="Proteomes" id="UP000007801">
    <property type="component" value="Unassembled WGS sequence"/>
</dbReference>
<dbReference type="InterPro" id="IPR033447">
    <property type="entry name" value="OSK"/>
</dbReference>
<dbReference type="Gene3D" id="3.30.420.610">
    <property type="entry name" value="LOTUS domain-like"/>
    <property type="match status" value="1"/>
</dbReference>
<gene>
    <name evidence="3" type="primary">Dana\GF17692</name>
    <name evidence="3" type="synonym">dana_GLEANR_18954</name>
    <name evidence="3" type="ORF">GF17692</name>
</gene>
<dbReference type="GO" id="GO:0043186">
    <property type="term" value="C:P granule"/>
    <property type="evidence" value="ECO:0007669"/>
    <property type="project" value="EnsemblMetazoa"/>
</dbReference>
<dbReference type="AlphaFoldDB" id="B3LZ06"/>
<dbReference type="eggNOG" id="ENOG502SUPD">
    <property type="taxonomic scope" value="Eukaryota"/>
</dbReference>
<dbReference type="GO" id="GO:0008542">
    <property type="term" value="P:visual learning"/>
    <property type="evidence" value="ECO:0007669"/>
    <property type="project" value="EnsemblMetazoa"/>
</dbReference>
<dbReference type="GO" id="GO:0061803">
    <property type="term" value="C:posterior cell cortex"/>
    <property type="evidence" value="ECO:0007669"/>
    <property type="project" value="EnsemblMetazoa"/>
</dbReference>
<dbReference type="KEGG" id="dan:6500475"/>
<organism evidence="3 4">
    <name type="scientific">Drosophila ananassae</name>
    <name type="common">Fruit fly</name>
    <dbReference type="NCBI Taxonomy" id="7217"/>
    <lineage>
        <taxon>Eukaryota</taxon>
        <taxon>Metazoa</taxon>
        <taxon>Ecdysozoa</taxon>
        <taxon>Arthropoda</taxon>
        <taxon>Hexapoda</taxon>
        <taxon>Insecta</taxon>
        <taxon>Pterygota</taxon>
        <taxon>Neoptera</taxon>
        <taxon>Endopterygota</taxon>
        <taxon>Diptera</taxon>
        <taxon>Brachycera</taxon>
        <taxon>Muscomorpha</taxon>
        <taxon>Ephydroidea</taxon>
        <taxon>Drosophilidae</taxon>
        <taxon>Drosophila</taxon>
        <taxon>Sophophora</taxon>
    </lineage>
</organism>
<dbReference type="InterPro" id="IPR036514">
    <property type="entry name" value="SGNH_hydro_sf"/>
</dbReference>
<dbReference type="PROSITE" id="PS51644">
    <property type="entry name" value="HTH_OST"/>
    <property type="match status" value="1"/>
</dbReference>
<protein>
    <recommendedName>
        <fullName evidence="2">HTH OST-type domain-containing protein</fullName>
    </recommendedName>
</protein>
<accession>B3LZ06</accession>
<dbReference type="OrthoDB" id="10034606at2759"/>
<feature type="compositionally biased region" description="Low complexity" evidence="1">
    <location>
        <begin position="356"/>
        <end position="369"/>
    </location>
</feature>
<dbReference type="EMBL" id="CH902617">
    <property type="protein sequence ID" value="EDV41880.1"/>
    <property type="molecule type" value="Genomic_DNA"/>
</dbReference>
<dbReference type="STRING" id="7217.B3LZ06"/>
<dbReference type="GO" id="GO:0007359">
    <property type="term" value="P:posterior abdomen determination"/>
    <property type="evidence" value="ECO:0007669"/>
    <property type="project" value="EnsemblMetazoa"/>
</dbReference>
<reference evidence="3 4" key="1">
    <citation type="journal article" date="2007" name="Nature">
        <title>Evolution of genes and genomes on the Drosophila phylogeny.</title>
        <authorList>
            <consortium name="Drosophila 12 Genomes Consortium"/>
            <person name="Clark A.G."/>
            <person name="Eisen M.B."/>
            <person name="Smith D.R."/>
            <person name="Bergman C.M."/>
            <person name="Oliver B."/>
            <person name="Markow T.A."/>
            <person name="Kaufman T.C."/>
            <person name="Kellis M."/>
            <person name="Gelbart W."/>
            <person name="Iyer V.N."/>
            <person name="Pollard D.A."/>
            <person name="Sackton T.B."/>
            <person name="Larracuente A.M."/>
            <person name="Singh N.D."/>
            <person name="Abad J.P."/>
            <person name="Abt D.N."/>
            <person name="Adryan B."/>
            <person name="Aguade M."/>
            <person name="Akashi H."/>
            <person name="Anderson W.W."/>
            <person name="Aquadro C.F."/>
            <person name="Ardell D.H."/>
            <person name="Arguello R."/>
            <person name="Artieri C.G."/>
            <person name="Barbash D.A."/>
            <person name="Barker D."/>
            <person name="Barsanti P."/>
            <person name="Batterham P."/>
            <person name="Batzoglou S."/>
            <person name="Begun D."/>
            <person name="Bhutkar A."/>
            <person name="Blanco E."/>
            <person name="Bosak S.A."/>
            <person name="Bradley R.K."/>
            <person name="Brand A.D."/>
            <person name="Brent M.R."/>
            <person name="Brooks A.N."/>
            <person name="Brown R.H."/>
            <person name="Butlin R.K."/>
            <person name="Caggese C."/>
            <person name="Calvi B.R."/>
            <person name="Bernardo de Carvalho A."/>
            <person name="Caspi A."/>
            <person name="Castrezana S."/>
            <person name="Celniker S.E."/>
            <person name="Chang J.L."/>
            <person name="Chapple C."/>
            <person name="Chatterji S."/>
            <person name="Chinwalla A."/>
            <person name="Civetta A."/>
            <person name="Clifton S.W."/>
            <person name="Comeron J.M."/>
            <person name="Costello J.C."/>
            <person name="Coyne J.A."/>
            <person name="Daub J."/>
            <person name="David R.G."/>
            <person name="Delcher A.L."/>
            <person name="Delehaunty K."/>
            <person name="Do C.B."/>
            <person name="Ebling H."/>
            <person name="Edwards K."/>
            <person name="Eickbush T."/>
            <person name="Evans J.D."/>
            <person name="Filipski A."/>
            <person name="Findeiss S."/>
            <person name="Freyhult E."/>
            <person name="Fulton L."/>
            <person name="Fulton R."/>
            <person name="Garcia A.C."/>
            <person name="Gardiner A."/>
            <person name="Garfield D.A."/>
            <person name="Garvin B.E."/>
            <person name="Gibson G."/>
            <person name="Gilbert D."/>
            <person name="Gnerre S."/>
            <person name="Godfrey J."/>
            <person name="Good R."/>
            <person name="Gotea V."/>
            <person name="Gravely B."/>
            <person name="Greenberg A.J."/>
            <person name="Griffiths-Jones S."/>
            <person name="Gross S."/>
            <person name="Guigo R."/>
            <person name="Gustafson E.A."/>
            <person name="Haerty W."/>
            <person name="Hahn M.W."/>
            <person name="Halligan D.L."/>
            <person name="Halpern A.L."/>
            <person name="Halter G.M."/>
            <person name="Han M.V."/>
            <person name="Heger A."/>
            <person name="Hillier L."/>
            <person name="Hinrichs A.S."/>
            <person name="Holmes I."/>
            <person name="Hoskins R.A."/>
            <person name="Hubisz M.J."/>
            <person name="Hultmark D."/>
            <person name="Huntley M.A."/>
            <person name="Jaffe D.B."/>
            <person name="Jagadeeshan S."/>
            <person name="Jeck W.R."/>
            <person name="Johnson J."/>
            <person name="Jones C.D."/>
            <person name="Jordan W.C."/>
            <person name="Karpen G.H."/>
            <person name="Kataoka E."/>
            <person name="Keightley P.D."/>
            <person name="Kheradpour P."/>
            <person name="Kirkness E.F."/>
            <person name="Koerich L.B."/>
            <person name="Kristiansen K."/>
            <person name="Kudrna D."/>
            <person name="Kulathinal R.J."/>
            <person name="Kumar S."/>
            <person name="Kwok R."/>
            <person name="Lander E."/>
            <person name="Langley C.H."/>
            <person name="Lapoint R."/>
            <person name="Lazzaro B.P."/>
            <person name="Lee S.J."/>
            <person name="Levesque L."/>
            <person name="Li R."/>
            <person name="Lin C.F."/>
            <person name="Lin M.F."/>
            <person name="Lindblad-Toh K."/>
            <person name="Llopart A."/>
            <person name="Long M."/>
            <person name="Low L."/>
            <person name="Lozovsky E."/>
            <person name="Lu J."/>
            <person name="Luo M."/>
            <person name="Machado C.A."/>
            <person name="Makalowski W."/>
            <person name="Marzo M."/>
            <person name="Matsuda M."/>
            <person name="Matzkin L."/>
            <person name="McAllister B."/>
            <person name="McBride C.S."/>
            <person name="McKernan B."/>
            <person name="McKernan K."/>
            <person name="Mendez-Lago M."/>
            <person name="Minx P."/>
            <person name="Mollenhauer M.U."/>
            <person name="Montooth K."/>
            <person name="Mount S.M."/>
            <person name="Mu X."/>
            <person name="Myers E."/>
            <person name="Negre B."/>
            <person name="Newfeld S."/>
            <person name="Nielsen R."/>
            <person name="Noor M.A."/>
            <person name="O'Grady P."/>
            <person name="Pachter L."/>
            <person name="Papaceit M."/>
            <person name="Parisi M.J."/>
            <person name="Parisi M."/>
            <person name="Parts L."/>
            <person name="Pedersen J.S."/>
            <person name="Pesole G."/>
            <person name="Phillippy A.M."/>
            <person name="Ponting C.P."/>
            <person name="Pop M."/>
            <person name="Porcelli D."/>
            <person name="Powell J.R."/>
            <person name="Prohaska S."/>
            <person name="Pruitt K."/>
            <person name="Puig M."/>
            <person name="Quesneville H."/>
            <person name="Ram K.R."/>
            <person name="Rand D."/>
            <person name="Rasmussen M.D."/>
            <person name="Reed L.K."/>
            <person name="Reenan R."/>
            <person name="Reily A."/>
            <person name="Remington K.A."/>
            <person name="Rieger T.T."/>
            <person name="Ritchie M.G."/>
            <person name="Robin C."/>
            <person name="Rogers Y.H."/>
            <person name="Rohde C."/>
            <person name="Rozas J."/>
            <person name="Rubenfield M.J."/>
            <person name="Ruiz A."/>
            <person name="Russo S."/>
            <person name="Salzberg S.L."/>
            <person name="Sanchez-Gracia A."/>
            <person name="Saranga D.J."/>
            <person name="Sato H."/>
            <person name="Schaeffer S.W."/>
            <person name="Schatz M.C."/>
            <person name="Schlenke T."/>
            <person name="Schwartz R."/>
            <person name="Segarra C."/>
            <person name="Singh R.S."/>
            <person name="Sirot L."/>
            <person name="Sirota M."/>
            <person name="Sisneros N.B."/>
            <person name="Smith C.D."/>
            <person name="Smith T.F."/>
            <person name="Spieth J."/>
            <person name="Stage D.E."/>
            <person name="Stark A."/>
            <person name="Stephan W."/>
            <person name="Strausberg R.L."/>
            <person name="Strempel S."/>
            <person name="Sturgill D."/>
            <person name="Sutton G."/>
            <person name="Sutton G.G."/>
            <person name="Tao W."/>
            <person name="Teichmann S."/>
            <person name="Tobari Y.N."/>
            <person name="Tomimura Y."/>
            <person name="Tsolas J.M."/>
            <person name="Valente V.L."/>
            <person name="Venter E."/>
            <person name="Venter J.C."/>
            <person name="Vicario S."/>
            <person name="Vieira F.G."/>
            <person name="Vilella A.J."/>
            <person name="Villasante A."/>
            <person name="Walenz B."/>
            <person name="Wang J."/>
            <person name="Wasserman M."/>
            <person name="Watts T."/>
            <person name="Wilson D."/>
            <person name="Wilson R.K."/>
            <person name="Wing R.A."/>
            <person name="Wolfner M.F."/>
            <person name="Wong A."/>
            <person name="Wong G.K."/>
            <person name="Wu C.I."/>
            <person name="Wu G."/>
            <person name="Yamamoto D."/>
            <person name="Yang H.P."/>
            <person name="Yang S.P."/>
            <person name="Yorke J.A."/>
            <person name="Yoshida K."/>
            <person name="Zdobnov E."/>
            <person name="Zhang P."/>
            <person name="Zhang Y."/>
            <person name="Zimin A.V."/>
            <person name="Baldwin J."/>
            <person name="Abdouelleil A."/>
            <person name="Abdulkadir J."/>
            <person name="Abebe A."/>
            <person name="Abera B."/>
            <person name="Abreu J."/>
            <person name="Acer S.C."/>
            <person name="Aftuck L."/>
            <person name="Alexander A."/>
            <person name="An P."/>
            <person name="Anderson E."/>
            <person name="Anderson S."/>
            <person name="Arachi H."/>
            <person name="Azer M."/>
            <person name="Bachantsang P."/>
            <person name="Barry A."/>
            <person name="Bayul T."/>
            <person name="Berlin A."/>
            <person name="Bessette D."/>
            <person name="Bloom T."/>
            <person name="Blye J."/>
            <person name="Boguslavskiy L."/>
            <person name="Bonnet C."/>
            <person name="Boukhgalter B."/>
            <person name="Bourzgui I."/>
            <person name="Brown A."/>
            <person name="Cahill P."/>
            <person name="Channer S."/>
            <person name="Cheshatsang Y."/>
            <person name="Chuda L."/>
            <person name="Citroen M."/>
            <person name="Collymore A."/>
            <person name="Cooke P."/>
            <person name="Costello M."/>
            <person name="D'Aco K."/>
            <person name="Daza R."/>
            <person name="De Haan G."/>
            <person name="DeGray S."/>
            <person name="DeMaso C."/>
            <person name="Dhargay N."/>
            <person name="Dooley K."/>
            <person name="Dooley E."/>
            <person name="Doricent M."/>
            <person name="Dorje P."/>
            <person name="Dorjee K."/>
            <person name="Dupes A."/>
            <person name="Elong R."/>
            <person name="Falk J."/>
            <person name="Farina A."/>
            <person name="Faro S."/>
            <person name="Ferguson D."/>
            <person name="Fisher S."/>
            <person name="Foley C.D."/>
            <person name="Franke A."/>
            <person name="Friedrich D."/>
            <person name="Gadbois L."/>
            <person name="Gearin G."/>
            <person name="Gearin C.R."/>
            <person name="Giannoukos G."/>
            <person name="Goode T."/>
            <person name="Graham J."/>
            <person name="Grandbois E."/>
            <person name="Grewal S."/>
            <person name="Gyaltsen K."/>
            <person name="Hafez N."/>
            <person name="Hagos B."/>
            <person name="Hall J."/>
            <person name="Henson C."/>
            <person name="Hollinger A."/>
            <person name="Honan T."/>
            <person name="Huard M.D."/>
            <person name="Hughes L."/>
            <person name="Hurhula B."/>
            <person name="Husby M.E."/>
            <person name="Kamat A."/>
            <person name="Kanga B."/>
            <person name="Kashin S."/>
            <person name="Khazanovich D."/>
            <person name="Kisner P."/>
            <person name="Lance K."/>
            <person name="Lara M."/>
            <person name="Lee W."/>
            <person name="Lennon N."/>
            <person name="Letendre F."/>
            <person name="LeVine R."/>
            <person name="Lipovsky A."/>
            <person name="Liu X."/>
            <person name="Liu J."/>
            <person name="Liu S."/>
            <person name="Lokyitsang T."/>
            <person name="Lokyitsang Y."/>
            <person name="Lubonja R."/>
            <person name="Lui A."/>
            <person name="MacDonald P."/>
            <person name="Magnisalis V."/>
            <person name="Maru K."/>
            <person name="Matthews C."/>
            <person name="McCusker W."/>
            <person name="McDonough S."/>
            <person name="Mehta T."/>
            <person name="Meldrim J."/>
            <person name="Meneus L."/>
            <person name="Mihai O."/>
            <person name="Mihalev A."/>
            <person name="Mihova T."/>
            <person name="Mittelman R."/>
            <person name="Mlenga V."/>
            <person name="Montmayeur A."/>
            <person name="Mulrain L."/>
            <person name="Navidi A."/>
            <person name="Naylor J."/>
            <person name="Negash T."/>
            <person name="Nguyen T."/>
            <person name="Nguyen N."/>
            <person name="Nicol R."/>
            <person name="Norbu C."/>
            <person name="Norbu N."/>
            <person name="Novod N."/>
            <person name="O'Neill B."/>
            <person name="Osman S."/>
            <person name="Markiewicz E."/>
            <person name="Oyono O.L."/>
            <person name="Patti C."/>
            <person name="Phunkhang P."/>
            <person name="Pierre F."/>
            <person name="Priest M."/>
            <person name="Raghuraman S."/>
            <person name="Rege F."/>
            <person name="Reyes R."/>
            <person name="Rise C."/>
            <person name="Rogov P."/>
            <person name="Ross K."/>
            <person name="Ryan E."/>
            <person name="Settipalli S."/>
            <person name="Shea T."/>
            <person name="Sherpa N."/>
            <person name="Shi L."/>
            <person name="Shih D."/>
            <person name="Sparrow T."/>
            <person name="Spaulding J."/>
            <person name="Stalker J."/>
            <person name="Stange-Thomann N."/>
            <person name="Stavropoulos S."/>
            <person name="Stone C."/>
            <person name="Strader C."/>
            <person name="Tesfaye S."/>
            <person name="Thomson T."/>
            <person name="Thoulutsang Y."/>
            <person name="Thoulutsang D."/>
            <person name="Topham K."/>
            <person name="Topping I."/>
            <person name="Tsamla T."/>
            <person name="Vassiliev H."/>
            <person name="Vo A."/>
            <person name="Wangchuk T."/>
            <person name="Wangdi T."/>
            <person name="Weiand M."/>
            <person name="Wilkinson J."/>
            <person name="Wilson A."/>
            <person name="Yadav S."/>
            <person name="Young G."/>
            <person name="Yu Q."/>
            <person name="Zembek L."/>
            <person name="Zhong D."/>
            <person name="Zimmer A."/>
            <person name="Zwirko Z."/>
            <person name="Jaffe D.B."/>
            <person name="Alvarez P."/>
            <person name="Brockman W."/>
            <person name="Butler J."/>
            <person name="Chin C."/>
            <person name="Gnerre S."/>
            <person name="Grabherr M."/>
            <person name="Kleber M."/>
            <person name="Mauceli E."/>
            <person name="MacCallum I."/>
        </authorList>
    </citation>
    <scope>NUCLEOTIDE SEQUENCE [LARGE SCALE GENOMIC DNA]</scope>
    <source>
        <strain evidence="4">Tucson 14024-0371.13</strain>
    </source>
</reference>
<dbReference type="GO" id="GO:0043488">
    <property type="term" value="P:regulation of mRNA stability"/>
    <property type="evidence" value="ECO:0007669"/>
    <property type="project" value="EnsemblMetazoa"/>
</dbReference>
<feature type="region of interest" description="Disordered" evidence="1">
    <location>
        <begin position="231"/>
        <end position="257"/>
    </location>
</feature>
<dbReference type="SMR" id="B3LZ06"/>
<dbReference type="GO" id="GO:0034504">
    <property type="term" value="P:protein localization to nucleus"/>
    <property type="evidence" value="ECO:0007669"/>
    <property type="project" value="EnsemblMetazoa"/>
</dbReference>
<dbReference type="GO" id="GO:0008103">
    <property type="term" value="P:oocyte microtubule cytoskeleton polarization"/>
    <property type="evidence" value="ECO:0007669"/>
    <property type="project" value="EnsemblMetazoa"/>
</dbReference>
<dbReference type="Pfam" id="PF17182">
    <property type="entry name" value="OSK"/>
    <property type="match status" value="1"/>
</dbReference>